<dbReference type="GO" id="GO:0071111">
    <property type="term" value="F:cyclic-guanylate-specific phosphodiesterase activity"/>
    <property type="evidence" value="ECO:0007669"/>
    <property type="project" value="InterPro"/>
</dbReference>
<dbReference type="Pfam" id="PF00563">
    <property type="entry name" value="EAL"/>
    <property type="match status" value="1"/>
</dbReference>
<feature type="domain" description="EAL" evidence="2">
    <location>
        <begin position="1"/>
        <end position="247"/>
    </location>
</feature>
<dbReference type="Proteomes" id="UP000006426">
    <property type="component" value="Plasmid pmppla107"/>
</dbReference>
<evidence type="ECO:0000259" key="2">
    <source>
        <dbReference type="PROSITE" id="PS50883"/>
    </source>
</evidence>
<dbReference type="InterPro" id="IPR035919">
    <property type="entry name" value="EAL_sf"/>
</dbReference>
<dbReference type="PANTHER" id="PTHR33121">
    <property type="entry name" value="CYCLIC DI-GMP PHOSPHODIESTERASE PDEF"/>
    <property type="match status" value="1"/>
</dbReference>
<dbReference type="CDD" id="cd01948">
    <property type="entry name" value="EAL"/>
    <property type="match status" value="1"/>
</dbReference>
<dbReference type="SUPFAM" id="SSF141868">
    <property type="entry name" value="EAL domain-like"/>
    <property type="match status" value="1"/>
</dbReference>
<dbReference type="InterPro" id="IPR001633">
    <property type="entry name" value="EAL_dom"/>
</dbReference>
<dbReference type="PROSITE" id="PS50883">
    <property type="entry name" value="EAL"/>
    <property type="match status" value="1"/>
</dbReference>
<dbReference type="Gene3D" id="3.20.20.450">
    <property type="entry name" value="EAL domain"/>
    <property type="match status" value="1"/>
</dbReference>
<dbReference type="AlphaFoldDB" id="A0AAD0M410"/>
<organism evidence="3 4">
    <name type="scientific">Pseudomonas amygdali pv. lachrymans str. M301315</name>
    <dbReference type="NCBI Taxonomy" id="629260"/>
    <lineage>
        <taxon>Bacteria</taxon>
        <taxon>Pseudomonadati</taxon>
        <taxon>Pseudomonadota</taxon>
        <taxon>Gammaproteobacteria</taxon>
        <taxon>Pseudomonadales</taxon>
        <taxon>Pseudomonadaceae</taxon>
        <taxon>Pseudomonas</taxon>
        <taxon>Pseudomonas amygdali</taxon>
    </lineage>
</organism>
<protein>
    <submittedName>
        <fullName evidence="3">EAL domain-containing protein</fullName>
    </submittedName>
</protein>
<sequence>MGGGSMTSLGKIFDKRFTVHFQPIVDMITLRLVRYEALSRPLGFVQDTETLIHQMERTGEIRLFDQWVADTVIKTLAQLQDGPEVAINLSAKSLCDPLFHDELEWILSRKPDHVKIEFEITESEPIRDMSMARAFVKRLKGHGCKVGLDDFGTGHARFRVVEDLNLDYMKLSANLTTLVDTSRAAQNVIIKAVAACKARGISVVAEHIDNPKQYAWLRDIGIDHGQGWLFSKAGKELLSQASYKDQLANAIEQERSGGKPGSNVHSLSTPNPN</sequence>
<dbReference type="InterPro" id="IPR050706">
    <property type="entry name" value="Cyclic-di-GMP_PDE-like"/>
</dbReference>
<dbReference type="SMART" id="SM00052">
    <property type="entry name" value="EAL"/>
    <property type="match status" value="1"/>
</dbReference>
<evidence type="ECO:0000313" key="4">
    <source>
        <dbReference type="Proteomes" id="UP000006426"/>
    </source>
</evidence>
<gene>
    <name evidence="3" type="ORF">PLA107_029855</name>
</gene>
<evidence type="ECO:0000256" key="1">
    <source>
        <dbReference type="SAM" id="MobiDB-lite"/>
    </source>
</evidence>
<proteinExistence type="predicted"/>
<feature type="region of interest" description="Disordered" evidence="1">
    <location>
        <begin position="250"/>
        <end position="273"/>
    </location>
</feature>
<dbReference type="EMBL" id="CP031226">
    <property type="protein sequence ID" value="AXH59433.1"/>
    <property type="molecule type" value="Genomic_DNA"/>
</dbReference>
<dbReference type="PANTHER" id="PTHR33121:SF15">
    <property type="entry name" value="BLUE LIGHT- AND TEMPERATURE-REGULATED ANTIREPRESSOR BLUF"/>
    <property type="match status" value="1"/>
</dbReference>
<accession>A0AAD0M410</accession>
<evidence type="ECO:0000313" key="3">
    <source>
        <dbReference type="EMBL" id="AXH59433.1"/>
    </source>
</evidence>
<name>A0AAD0M410_PSEAV</name>
<reference evidence="3 4" key="1">
    <citation type="journal article" date="2011" name="PLoS Pathog.">
        <title>Dynamic evolution of pathogenicity revealed by sequencing and comparative genomics of 19 Pseudomonas syringae isolates.</title>
        <authorList>
            <person name="Baltrus D.A."/>
            <person name="Nishimura M.T."/>
            <person name="Romanchuk A."/>
            <person name="Chang J.H."/>
            <person name="Mukhtar M.S."/>
            <person name="Cherkis K."/>
            <person name="Roach J."/>
            <person name="Grant S.R."/>
            <person name="Jones C.D."/>
            <person name="Dangl J.L."/>
        </authorList>
    </citation>
    <scope>NUCLEOTIDE SEQUENCE [LARGE SCALE GENOMIC DNA]</scope>
    <source>
        <strain evidence="3 4">M301315</strain>
    </source>
</reference>
<geneLocation type="plasmid" evidence="4">
    <name>pmppla107</name>
</geneLocation>
<keyword evidence="3" id="KW-0614">Plasmid</keyword>
<feature type="compositionally biased region" description="Polar residues" evidence="1">
    <location>
        <begin position="263"/>
        <end position="273"/>
    </location>
</feature>